<dbReference type="PROSITE" id="PS50043">
    <property type="entry name" value="HTH_LUXR_2"/>
    <property type="match status" value="1"/>
</dbReference>
<evidence type="ECO:0000313" key="3">
    <source>
        <dbReference type="Proteomes" id="UP000199651"/>
    </source>
</evidence>
<dbReference type="CDD" id="cd06170">
    <property type="entry name" value="LuxR_C_like"/>
    <property type="match status" value="1"/>
</dbReference>
<dbReference type="RefSeq" id="WP_091373592.1">
    <property type="nucleotide sequence ID" value="NZ_FNDV01000009.1"/>
</dbReference>
<dbReference type="SMART" id="SM00421">
    <property type="entry name" value="HTH_LUXR"/>
    <property type="match status" value="1"/>
</dbReference>
<dbReference type="InterPro" id="IPR036388">
    <property type="entry name" value="WH-like_DNA-bd_sf"/>
</dbReference>
<evidence type="ECO:0000259" key="1">
    <source>
        <dbReference type="PROSITE" id="PS50043"/>
    </source>
</evidence>
<accession>A0A1H0LR58</accession>
<dbReference type="AlphaFoldDB" id="A0A1H0LR58"/>
<protein>
    <submittedName>
        <fullName evidence="2">DNA-binding transcriptional regulator, CsgD family</fullName>
    </submittedName>
</protein>
<dbReference type="InterPro" id="IPR000792">
    <property type="entry name" value="Tscrpt_reg_LuxR_C"/>
</dbReference>
<dbReference type="EMBL" id="FNJB01000004">
    <property type="protein sequence ID" value="SDO70604.1"/>
    <property type="molecule type" value="Genomic_DNA"/>
</dbReference>
<keyword evidence="3" id="KW-1185">Reference proteome</keyword>
<dbReference type="GO" id="GO:0006355">
    <property type="term" value="P:regulation of DNA-templated transcription"/>
    <property type="evidence" value="ECO:0007669"/>
    <property type="project" value="InterPro"/>
</dbReference>
<dbReference type="PRINTS" id="PR00038">
    <property type="entry name" value="HTHLUXR"/>
</dbReference>
<sequence length="553" mass="58933">MTDSDGPLSTDLLFSFARSASAEARRVAGAAQVLGLRGDPDAGLDLVWDFLASSADLTDDDLVAAAETTNLLLLWGGSVDRTTRVLDACLSRVRGPSGRGAVLLTWARSRPADFKEYCTEALAEFAAAGDVRGQAVTLARIATDHTMSKPAHRLRLATEAVTLAERLGDPWTVALCRGHLSIIETYQGEPGAMEHWPDTVRVVVAGADSGAAQTVAFNYTNWAFAKLGVGDHDGAGEIVAEGRSTAHGQAWAFRFAVQDAWVRVRLGDLAGAGAALPPDSTAAQSWNYRVAVRAAVAFERDRELDSGPLAAAYDRIMVWDPQVGCFAAGVLALTRHARREPNPGREAIDALRRVRAWPIRFGWEDALIALAVVDPDAAAVEAAEMVDLWPDNPRGLAARAYVEGLLAGDRDRLVEAADRFAALPEPVTAGRALHAAAVVAPKSGNDLRRAAMALLERCGADRSLAAVVRDRALARWSDHTPVPASQSRRTSAGLTAREREVALLAARGLTAAEIAETLGITLSTARNYILRVRTKFGGIPKRQLAKALGIDQA</sequence>
<dbReference type="Proteomes" id="UP000199651">
    <property type="component" value="Unassembled WGS sequence"/>
</dbReference>
<dbReference type="InterPro" id="IPR016032">
    <property type="entry name" value="Sig_transdc_resp-reg_C-effctor"/>
</dbReference>
<dbReference type="SUPFAM" id="SSF46894">
    <property type="entry name" value="C-terminal effector domain of the bipartite response regulators"/>
    <property type="match status" value="1"/>
</dbReference>
<organism evidence="2 3">
    <name type="scientific">Actinokineospora alba</name>
    <dbReference type="NCBI Taxonomy" id="504798"/>
    <lineage>
        <taxon>Bacteria</taxon>
        <taxon>Bacillati</taxon>
        <taxon>Actinomycetota</taxon>
        <taxon>Actinomycetes</taxon>
        <taxon>Pseudonocardiales</taxon>
        <taxon>Pseudonocardiaceae</taxon>
        <taxon>Actinokineospora</taxon>
    </lineage>
</organism>
<keyword evidence="2" id="KW-0238">DNA-binding</keyword>
<dbReference type="Gene3D" id="1.10.10.10">
    <property type="entry name" value="Winged helix-like DNA-binding domain superfamily/Winged helix DNA-binding domain"/>
    <property type="match status" value="1"/>
</dbReference>
<dbReference type="STRING" id="504798.SAMN05421871_10950"/>
<dbReference type="GO" id="GO:0003677">
    <property type="term" value="F:DNA binding"/>
    <property type="evidence" value="ECO:0007669"/>
    <property type="project" value="UniProtKB-KW"/>
</dbReference>
<reference evidence="3" key="1">
    <citation type="submission" date="2016-10" db="EMBL/GenBank/DDBJ databases">
        <authorList>
            <person name="Varghese N."/>
            <person name="Submissions S."/>
        </authorList>
    </citation>
    <scope>NUCLEOTIDE SEQUENCE [LARGE SCALE GENOMIC DNA]</scope>
    <source>
        <strain evidence="3">IBRC-M 10655</strain>
    </source>
</reference>
<dbReference type="Pfam" id="PF00196">
    <property type="entry name" value="GerE"/>
    <property type="match status" value="1"/>
</dbReference>
<evidence type="ECO:0000313" key="2">
    <source>
        <dbReference type="EMBL" id="SDO70604.1"/>
    </source>
</evidence>
<gene>
    <name evidence="2" type="ORF">SAMN05192558_104247</name>
</gene>
<name>A0A1H0LR58_9PSEU</name>
<proteinExistence type="predicted"/>
<feature type="domain" description="HTH luxR-type" evidence="1">
    <location>
        <begin position="487"/>
        <end position="552"/>
    </location>
</feature>
<dbReference type="OrthoDB" id="3691954at2"/>